<gene>
    <name evidence="3" type="ORF">PEVE_00032029</name>
</gene>
<evidence type="ECO:0000313" key="3">
    <source>
        <dbReference type="EMBL" id="CAH3027622.1"/>
    </source>
</evidence>
<reference evidence="3 4" key="1">
    <citation type="submission" date="2022-05" db="EMBL/GenBank/DDBJ databases">
        <authorList>
            <consortium name="Genoscope - CEA"/>
            <person name="William W."/>
        </authorList>
    </citation>
    <scope>NUCLEOTIDE SEQUENCE [LARGE SCALE GENOMIC DNA]</scope>
</reference>
<accession>A0ABN8MHK4</accession>
<dbReference type="PROSITE" id="PS01186">
    <property type="entry name" value="EGF_2"/>
    <property type="match status" value="1"/>
</dbReference>
<dbReference type="PROSITE" id="PS50026">
    <property type="entry name" value="EGF_3"/>
    <property type="match status" value="1"/>
</dbReference>
<evidence type="ECO:0000259" key="2">
    <source>
        <dbReference type="PROSITE" id="PS50026"/>
    </source>
</evidence>
<dbReference type="InterPro" id="IPR000742">
    <property type="entry name" value="EGF"/>
</dbReference>
<comment type="caution">
    <text evidence="3">The sequence shown here is derived from an EMBL/GenBank/DDBJ whole genome shotgun (WGS) entry which is preliminary data.</text>
</comment>
<sequence length="127" mass="14177">DSCRVLDFGSEMAFEGKQLINHVIQTIEDVLEDFCGSLCFMEHDCVSYNVEISSGSQLATKCELNNSTHKEHPGDLRIKNNYIYRGSENFCAQTSCPKNSNCQVGFTDKGYRCFCHPGFGGQLCEGK</sequence>
<dbReference type="PROSITE" id="PS00022">
    <property type="entry name" value="EGF_1"/>
    <property type="match status" value="1"/>
</dbReference>
<comment type="caution">
    <text evidence="1">Lacks conserved residue(s) required for the propagation of feature annotation.</text>
</comment>
<dbReference type="EMBL" id="CALNXI010000463">
    <property type="protein sequence ID" value="CAH3027622.1"/>
    <property type="molecule type" value="Genomic_DNA"/>
</dbReference>
<dbReference type="SUPFAM" id="SSF57196">
    <property type="entry name" value="EGF/Laminin"/>
    <property type="match status" value="1"/>
</dbReference>
<keyword evidence="1" id="KW-1015">Disulfide bond</keyword>
<organism evidence="3 4">
    <name type="scientific">Porites evermanni</name>
    <dbReference type="NCBI Taxonomy" id="104178"/>
    <lineage>
        <taxon>Eukaryota</taxon>
        <taxon>Metazoa</taxon>
        <taxon>Cnidaria</taxon>
        <taxon>Anthozoa</taxon>
        <taxon>Hexacorallia</taxon>
        <taxon>Scleractinia</taxon>
        <taxon>Fungiina</taxon>
        <taxon>Poritidae</taxon>
        <taxon>Porites</taxon>
    </lineage>
</organism>
<dbReference type="Gene3D" id="2.10.25.10">
    <property type="entry name" value="Laminin"/>
    <property type="match status" value="1"/>
</dbReference>
<feature type="domain" description="EGF-like" evidence="2">
    <location>
        <begin position="87"/>
        <end position="125"/>
    </location>
</feature>
<proteinExistence type="predicted"/>
<keyword evidence="1" id="KW-0245">EGF-like domain</keyword>
<name>A0ABN8MHK4_9CNID</name>
<dbReference type="Proteomes" id="UP001159427">
    <property type="component" value="Unassembled WGS sequence"/>
</dbReference>
<keyword evidence="4" id="KW-1185">Reference proteome</keyword>
<feature type="non-terminal residue" evidence="3">
    <location>
        <position position="1"/>
    </location>
</feature>
<evidence type="ECO:0000256" key="1">
    <source>
        <dbReference type="PROSITE-ProRule" id="PRU00076"/>
    </source>
</evidence>
<evidence type="ECO:0000313" key="4">
    <source>
        <dbReference type="Proteomes" id="UP001159427"/>
    </source>
</evidence>
<feature type="disulfide bond" evidence="1">
    <location>
        <begin position="96"/>
        <end position="113"/>
    </location>
</feature>
<feature type="disulfide bond" evidence="1">
    <location>
        <begin position="115"/>
        <end position="124"/>
    </location>
</feature>
<protein>
    <recommendedName>
        <fullName evidence="2">EGF-like domain-containing protein</fullName>
    </recommendedName>
</protein>